<organism evidence="1 2">
    <name type="scientific">Dyella caseinilytica</name>
    <dbReference type="NCBI Taxonomy" id="1849581"/>
    <lineage>
        <taxon>Bacteria</taxon>
        <taxon>Pseudomonadati</taxon>
        <taxon>Pseudomonadota</taxon>
        <taxon>Gammaproteobacteria</taxon>
        <taxon>Lysobacterales</taxon>
        <taxon>Rhodanobacteraceae</taxon>
        <taxon>Dyella</taxon>
    </lineage>
</organism>
<dbReference type="EMBL" id="CP064030">
    <property type="protein sequence ID" value="QRN55167.1"/>
    <property type="molecule type" value="Genomic_DNA"/>
</dbReference>
<evidence type="ECO:0000313" key="1">
    <source>
        <dbReference type="EMBL" id="QRN55167.1"/>
    </source>
</evidence>
<keyword evidence="2" id="KW-1185">Reference proteome</keyword>
<evidence type="ECO:0000313" key="2">
    <source>
        <dbReference type="Proteomes" id="UP000663181"/>
    </source>
</evidence>
<dbReference type="Gene3D" id="3.20.20.190">
    <property type="entry name" value="Phosphatidylinositol (PI) phosphodiesterase"/>
    <property type="match status" value="1"/>
</dbReference>
<dbReference type="PANTHER" id="PTHR13593:SF143">
    <property type="entry name" value="PHOSPHATIDYLINOSITOL-SPECIFIC PHOSPHOLIPASE C X DOMAIN-CONTAINING PROTEIN"/>
    <property type="match status" value="1"/>
</dbReference>
<dbReference type="PROSITE" id="PS50007">
    <property type="entry name" value="PIPLC_X_DOMAIN"/>
    <property type="match status" value="1"/>
</dbReference>
<reference evidence="1 2" key="1">
    <citation type="submission" date="2020-10" db="EMBL/GenBank/DDBJ databases">
        <title>Phylogeny of dyella-like bacteria.</title>
        <authorList>
            <person name="Fu J."/>
        </authorList>
    </citation>
    <scope>NUCLEOTIDE SEQUENCE [LARGE SCALE GENOMIC DNA]</scope>
    <source>
        <strain evidence="1 2">DHOB09</strain>
    </source>
</reference>
<dbReference type="Proteomes" id="UP000663181">
    <property type="component" value="Chromosome"/>
</dbReference>
<proteinExistence type="predicted"/>
<name>A0ABX7GZT9_9GAMM</name>
<dbReference type="SUPFAM" id="SSF51695">
    <property type="entry name" value="PLC-like phosphodiesterases"/>
    <property type="match status" value="1"/>
</dbReference>
<dbReference type="InterPro" id="IPR051057">
    <property type="entry name" value="PI-PLC_domain"/>
</dbReference>
<dbReference type="InterPro" id="IPR017946">
    <property type="entry name" value="PLC-like_Pdiesterase_TIM-brl"/>
</dbReference>
<gene>
    <name evidence="1" type="ORF">ISN74_07510</name>
</gene>
<dbReference type="PANTHER" id="PTHR13593">
    <property type="match status" value="1"/>
</dbReference>
<sequence length="379" mass="42051">MPWMTQLFNTNDPARGLFQTRPLHRITLPGTHDSGCYRDQTWSNYLSKTQMQDIGAQLQGGIRYFDIRPKNLGGGQFVTYHGGLYEGGMLTGAGGILQQIQAYFAGLLAQDRELVILNISHFSNFNAAAHQALINAITGALGNILVQHRQSAINLFDAPYHSVLRDANAAMRSRVAVLYDGAMDTPIDAFVTQAAQNANLPPGFFTVAPKYISPTNNIFLFDQYSNRSNLDNSFFYTGMKPDQLAKLTNRVNYNYAPNANWVVPPPYTANWTNNAPLGVAGTMHLLSWTLTPQFSGGEPIWYADHRANPYLADFFSDVNRWANGASYNAVKDPQVNIVYVDHYESHQHNNPFSPWNGLAMPVAIAARMNVGSVGLPNTW</sequence>
<accession>A0ABX7GZT9</accession>
<dbReference type="RefSeq" id="WP_188798736.1">
    <property type="nucleotide sequence ID" value="NZ_BMIZ01000001.1"/>
</dbReference>
<evidence type="ECO:0008006" key="3">
    <source>
        <dbReference type="Google" id="ProtNLM"/>
    </source>
</evidence>
<protein>
    <recommendedName>
        <fullName evidence="3">Phosphatidylinositol diacylglycerol-lyase</fullName>
    </recommendedName>
</protein>